<organism evidence="2 3">
    <name type="scientific">Daphnia magna</name>
    <dbReference type="NCBI Taxonomy" id="35525"/>
    <lineage>
        <taxon>Eukaryota</taxon>
        <taxon>Metazoa</taxon>
        <taxon>Ecdysozoa</taxon>
        <taxon>Arthropoda</taxon>
        <taxon>Crustacea</taxon>
        <taxon>Branchiopoda</taxon>
        <taxon>Diplostraca</taxon>
        <taxon>Cladocera</taxon>
        <taxon>Anomopoda</taxon>
        <taxon>Daphniidae</taxon>
        <taxon>Daphnia</taxon>
    </lineage>
</organism>
<feature type="compositionally biased region" description="Polar residues" evidence="1">
    <location>
        <begin position="47"/>
        <end position="57"/>
    </location>
</feature>
<accession>A0A164ULT7</accession>
<dbReference type="Proteomes" id="UP000076858">
    <property type="component" value="Unassembled WGS sequence"/>
</dbReference>
<comment type="caution">
    <text evidence="2">The sequence shown here is derived from an EMBL/GenBank/DDBJ whole genome shotgun (WGS) entry which is preliminary data.</text>
</comment>
<proteinExistence type="predicted"/>
<evidence type="ECO:0000313" key="2">
    <source>
        <dbReference type="EMBL" id="KZS11479.1"/>
    </source>
</evidence>
<keyword evidence="3" id="KW-1185">Reference proteome</keyword>
<evidence type="ECO:0000256" key="1">
    <source>
        <dbReference type="SAM" id="MobiDB-lite"/>
    </source>
</evidence>
<dbReference type="AlphaFoldDB" id="A0A164ULT7"/>
<sequence>MHLQAFDMIKQLVLKCNIFFYCRDCYCAAEDSKENRKHVGCEDRNRGSQGTRRVQVD</sequence>
<reference evidence="2 3" key="1">
    <citation type="submission" date="2016-03" db="EMBL/GenBank/DDBJ databases">
        <title>EvidentialGene: Evidence-directed Construction of Genes on Genomes.</title>
        <authorList>
            <person name="Gilbert D.G."/>
            <person name="Choi J.-H."/>
            <person name="Mockaitis K."/>
            <person name="Colbourne J."/>
            <person name="Pfrender M."/>
        </authorList>
    </citation>
    <scope>NUCLEOTIDE SEQUENCE [LARGE SCALE GENOMIC DNA]</scope>
    <source>
        <strain evidence="2 3">Xinb3</strain>
        <tissue evidence="2">Complete organism</tissue>
    </source>
</reference>
<feature type="region of interest" description="Disordered" evidence="1">
    <location>
        <begin position="31"/>
        <end position="57"/>
    </location>
</feature>
<gene>
    <name evidence="2" type="ORF">APZ42_024292</name>
</gene>
<feature type="compositionally biased region" description="Basic and acidic residues" evidence="1">
    <location>
        <begin position="31"/>
        <end position="46"/>
    </location>
</feature>
<name>A0A164ULT7_9CRUS</name>
<evidence type="ECO:0000313" key="3">
    <source>
        <dbReference type="Proteomes" id="UP000076858"/>
    </source>
</evidence>
<protein>
    <submittedName>
        <fullName evidence="2">Uncharacterized protein</fullName>
    </submittedName>
</protein>
<dbReference type="EMBL" id="LRGB01001581">
    <property type="protein sequence ID" value="KZS11479.1"/>
    <property type="molecule type" value="Genomic_DNA"/>
</dbReference>